<organism evidence="2 3">
    <name type="scientific">Eleusine coracana subsp. coracana</name>
    <dbReference type="NCBI Taxonomy" id="191504"/>
    <lineage>
        <taxon>Eukaryota</taxon>
        <taxon>Viridiplantae</taxon>
        <taxon>Streptophyta</taxon>
        <taxon>Embryophyta</taxon>
        <taxon>Tracheophyta</taxon>
        <taxon>Spermatophyta</taxon>
        <taxon>Magnoliopsida</taxon>
        <taxon>Liliopsida</taxon>
        <taxon>Poales</taxon>
        <taxon>Poaceae</taxon>
        <taxon>PACMAD clade</taxon>
        <taxon>Chloridoideae</taxon>
        <taxon>Cynodonteae</taxon>
        <taxon>Eleusininae</taxon>
        <taxon>Eleusine</taxon>
    </lineage>
</organism>
<keyword evidence="3" id="KW-1185">Reference proteome</keyword>
<protein>
    <submittedName>
        <fullName evidence="2">Uncharacterized protein</fullName>
    </submittedName>
</protein>
<reference evidence="2" key="1">
    <citation type="journal article" date="2018" name="DNA Res.">
        <title>Multiple hybrid de novo genome assembly of finger millet, an orphan allotetraploid crop.</title>
        <authorList>
            <person name="Hatakeyama M."/>
            <person name="Aluri S."/>
            <person name="Balachadran M.T."/>
            <person name="Sivarajan S.R."/>
            <person name="Patrignani A."/>
            <person name="Gruter S."/>
            <person name="Poveda L."/>
            <person name="Shimizu-Inatsugi R."/>
            <person name="Baeten J."/>
            <person name="Francoijs K.J."/>
            <person name="Nataraja K.N."/>
            <person name="Reddy Y.A.N."/>
            <person name="Phadnis S."/>
            <person name="Ravikumar R.L."/>
            <person name="Schlapbach R."/>
            <person name="Sreeman S.M."/>
            <person name="Shimizu K.K."/>
        </authorList>
    </citation>
    <scope>NUCLEOTIDE SEQUENCE</scope>
</reference>
<feature type="compositionally biased region" description="Basic residues" evidence="1">
    <location>
        <begin position="97"/>
        <end position="107"/>
    </location>
</feature>
<sequence>MVARVPPLGSHELHPSPFAPHTLACSSPFSFFSSGVTTLACSSPFSFFSGGATTSARYSFSFSGAPAAPSLTRPRLWLSDRERDDDGHPRGCQPAHAGRHPCLRRSHPSTSPNLNSAIAVDDEVPTSLPSVLPVLLPVIRSLSVALVAPNLSSSIPVSPGIPTRPCAPPDPRLARPEPAPLDSGMPAWSLSQKLGSDHVRFEEAAGGCTIEGNPTVYQGNIHTHEKKFNSFKKIARSMGYGHMAKEIFL</sequence>
<name>A0AAV5ECN1_ELECO</name>
<feature type="region of interest" description="Disordered" evidence="1">
    <location>
        <begin position="73"/>
        <end position="115"/>
    </location>
</feature>
<feature type="compositionally biased region" description="Basic and acidic residues" evidence="1">
    <location>
        <begin position="78"/>
        <end position="89"/>
    </location>
</feature>
<evidence type="ECO:0000313" key="3">
    <source>
        <dbReference type="Proteomes" id="UP001054889"/>
    </source>
</evidence>
<accession>A0AAV5ECN1</accession>
<gene>
    <name evidence="2" type="primary">gb07859</name>
    <name evidence="2" type="ORF">PR202_gb07859</name>
</gene>
<dbReference type="Proteomes" id="UP001054889">
    <property type="component" value="Unassembled WGS sequence"/>
</dbReference>
<evidence type="ECO:0000256" key="1">
    <source>
        <dbReference type="SAM" id="MobiDB-lite"/>
    </source>
</evidence>
<dbReference type="EMBL" id="BQKI01000075">
    <property type="protein sequence ID" value="GJN20478.1"/>
    <property type="molecule type" value="Genomic_DNA"/>
</dbReference>
<dbReference type="AlphaFoldDB" id="A0AAV5ECN1"/>
<evidence type="ECO:0000313" key="2">
    <source>
        <dbReference type="EMBL" id="GJN20478.1"/>
    </source>
</evidence>
<reference evidence="2" key="2">
    <citation type="submission" date="2021-12" db="EMBL/GenBank/DDBJ databases">
        <title>Resequencing data analysis of finger millet.</title>
        <authorList>
            <person name="Hatakeyama M."/>
            <person name="Aluri S."/>
            <person name="Balachadran M.T."/>
            <person name="Sivarajan S.R."/>
            <person name="Poveda L."/>
            <person name="Shimizu-Inatsugi R."/>
            <person name="Schlapbach R."/>
            <person name="Sreeman S.M."/>
            <person name="Shimizu K.K."/>
        </authorList>
    </citation>
    <scope>NUCLEOTIDE SEQUENCE</scope>
</reference>
<comment type="caution">
    <text evidence="2">The sequence shown here is derived from an EMBL/GenBank/DDBJ whole genome shotgun (WGS) entry which is preliminary data.</text>
</comment>
<proteinExistence type="predicted"/>